<dbReference type="NCBIfam" id="TIGR01643">
    <property type="entry name" value="YD_repeat_2x"/>
    <property type="match status" value="5"/>
</dbReference>
<evidence type="ECO:0000256" key="1">
    <source>
        <dbReference type="ARBA" id="ARBA00022737"/>
    </source>
</evidence>
<evidence type="ECO:0000259" key="3">
    <source>
        <dbReference type="Pfam" id="PF14411"/>
    </source>
</evidence>
<keyword evidence="2" id="KW-1133">Transmembrane helix</keyword>
<evidence type="ECO:0000313" key="6">
    <source>
        <dbReference type="EMBL" id="BAX61045.1"/>
    </source>
</evidence>
<keyword evidence="2" id="KW-0472">Membrane</keyword>
<evidence type="ECO:0000259" key="4">
    <source>
        <dbReference type="Pfam" id="PF20148"/>
    </source>
</evidence>
<accession>A0A1Y1BMG6</accession>
<dbReference type="PANTHER" id="PTHR32305">
    <property type="match status" value="1"/>
</dbReference>
<reference evidence="6 7" key="1">
    <citation type="journal article" date="2017" name="Genome Announc.">
        <title>Complete Genome Sequence of Burkholderia stabilis FERMP-21014.</title>
        <authorList>
            <person name="Konishi K."/>
            <person name="Kumagai T."/>
            <person name="Sakasegawa S."/>
            <person name="Tamura T."/>
        </authorList>
    </citation>
    <scope>NUCLEOTIDE SEQUENCE [LARGE SCALE GENOMIC DNA]</scope>
    <source>
        <strain evidence="6 7">FERMP-21014</strain>
    </source>
</reference>
<feature type="transmembrane region" description="Helical" evidence="2">
    <location>
        <begin position="48"/>
        <end position="77"/>
    </location>
</feature>
<evidence type="ECO:0000256" key="2">
    <source>
        <dbReference type="SAM" id="Phobius"/>
    </source>
</evidence>
<dbReference type="InterPro" id="IPR050708">
    <property type="entry name" value="T6SS_VgrG/RHS"/>
</dbReference>
<dbReference type="Pfam" id="PF20148">
    <property type="entry name" value="DUF6531"/>
    <property type="match status" value="1"/>
</dbReference>
<dbReference type="InterPro" id="IPR045351">
    <property type="entry name" value="DUF6531"/>
</dbReference>
<dbReference type="InterPro" id="IPR031325">
    <property type="entry name" value="RHS_repeat"/>
</dbReference>
<feature type="domain" description="Teneurin-like YD-shell" evidence="5">
    <location>
        <begin position="731"/>
        <end position="865"/>
    </location>
</feature>
<dbReference type="CDD" id="cd14742">
    <property type="entry name" value="PAAR_RHS"/>
    <property type="match status" value="1"/>
</dbReference>
<feature type="domain" description="DUF6531" evidence="4">
    <location>
        <begin position="255"/>
        <end position="336"/>
    </location>
</feature>
<dbReference type="Pfam" id="PF05593">
    <property type="entry name" value="RHS_repeat"/>
    <property type="match status" value="3"/>
</dbReference>
<dbReference type="Gene3D" id="2.180.10.10">
    <property type="entry name" value="RHS repeat-associated core"/>
    <property type="match status" value="3"/>
</dbReference>
<dbReference type="InterPro" id="IPR056823">
    <property type="entry name" value="TEN-like_YD-shell"/>
</dbReference>
<dbReference type="NCBIfam" id="TIGR03696">
    <property type="entry name" value="Rhs_assc_core"/>
    <property type="match status" value="1"/>
</dbReference>
<dbReference type="Pfam" id="PF14411">
    <property type="entry name" value="LHH"/>
    <property type="match status" value="1"/>
</dbReference>
<dbReference type="Pfam" id="PF05488">
    <property type="entry name" value="PAAR_motif"/>
    <property type="match status" value="1"/>
</dbReference>
<dbReference type="Gene3D" id="2.60.200.60">
    <property type="match status" value="1"/>
</dbReference>
<keyword evidence="1" id="KW-0677">Repeat</keyword>
<dbReference type="Proteomes" id="UP000218432">
    <property type="component" value="Chromosome 2"/>
</dbReference>
<organism evidence="6 7">
    <name type="scientific">Burkholderia stabilis</name>
    <dbReference type="NCBI Taxonomy" id="95485"/>
    <lineage>
        <taxon>Bacteria</taxon>
        <taxon>Pseudomonadati</taxon>
        <taxon>Pseudomonadota</taxon>
        <taxon>Betaproteobacteria</taxon>
        <taxon>Burkholderiales</taxon>
        <taxon>Burkholderiaceae</taxon>
        <taxon>Burkholderia</taxon>
        <taxon>Burkholderia cepacia complex</taxon>
    </lineage>
</organism>
<feature type="transmembrane region" description="Helical" evidence="2">
    <location>
        <begin position="20"/>
        <end position="41"/>
    </location>
</feature>
<sequence>MSAENFAAARFEDPIQHTSFLGELVGTVGSVVGGAIVGALVAEAMEGLVFVGLAALEIGTAGLATPLVIAIGVGVAVGSGALMEASGMNEAIDDGAKALANSIVPPEIKGKIVSGSGNVYVNNKPAARAAKPGDLDTVACTDHPGPQMIADGSGSVYINDHPAARVGDKTTCDGTIAEGSDNVFIGGGTQRVRDVKSASRLGWLGAALGIALAVCGRGKMSWGQFLKGKLPCLAINFAAGAFGTWLGSLARPSAGHPVNVITGGKILDGTDDTDFALPGPLPIVWRRFYSSHDDRADSLFGPGWSVPISVELRLAREHGEVTSITYCDEQGRDIVFPAVPPGESHFSVPEGIYLICTAGGHYVVETVDGLYRDFGRARSDADSETLKLWRLEDRNGNWIEVEQEAADEVVRPARLHDSAGRMLTLAYDKSQPRRIAKIELTRGVDGEQPDTLVRYAYNDAGELVAVTDRSGYTGRRFAYEHGLMVQHTLRGGLQCFYAWEGVGRDARVVRHWTDDGEAYTFNADLAQRTVTITDQIGRVTQWTWNEDQQPTSHTDAEGHVWQFEWNAMRQLVSTTDPAGHTTRFEYDERGRQTQRIDALGQVERTEWNGHYDLPVAETDPANSRWIYRYDDRGNLTMTRDPAGFATEYHRDERGLVHTIRDARGGYKFLEWNGRAQLTSYTDCSGKITRFAYDARGGLARVTDAAGQSTVYEADAMGRVTGIGMADGARQTFRYDAAGRLVEVVDANQRSTRYEINARGLLLSHTDAANRVVRFGYDNAFRLASLTNENRETYRFQYDCRDLLVEEVGLDGHKRGYEYDACGHGTIVRGGQLETRFERDAIGRLTAKQVARERCEYLYDKANRIASAELYTLTARGPSLKNRVNLKYGARGEVLEEYTPTGWLAHTYDELGNRVSTTISGERTIDWLHYGSGHVHQIRVDGAEIADIERDELHREVLRTQGRVTSQFGYDAVGRRSQSVAQRGTTAQALLAKQWQYDAAGNVTQKRDQRYGATSYQYDPTGRLEQAAGPGLPSEVFRWDAAANLVSSDHPGGYVEHNRLKMFEDKRFEYDAYGRLVRKLSGHGPAKELALEYDDWNQLKTVVTKDRLGVSTTHFEYDAFGRRIRKLNGGYASTDFLWDGMRLVQETYHDRQGEEALTYLYESNSYVPLARIDQGTPAANDSDARDAVYYFHNDVSGLPEELTDADGELVWQARYKVWGNAVQEEWIARAPQRSTPAWGEVQLTTPSPAHVPRPQNLRFQGQYLDRETGLHYNTFRFYDPDIGRFINPDPISLRGGINLYQYAPNPISWIDPWGLTGFFTPSVFTAPSGSTHTVYQQAIDWNLPVNTRSGTVTNLDLAASGKSPFVVKNGVYSQLNLHHSNQDGLGSLFELSADTHQRYYGSNALHPYLPNGHPVNPVNRDTFNADREAYWKQRADAEVERRKSVGRCGG</sequence>
<dbReference type="InterPro" id="IPR022385">
    <property type="entry name" value="Rhs_assc_core"/>
</dbReference>
<feature type="domain" description="Teneurin-like YD-shell" evidence="5">
    <location>
        <begin position="952"/>
        <end position="1223"/>
    </location>
</feature>
<dbReference type="InterPro" id="IPR026834">
    <property type="entry name" value="LHH"/>
</dbReference>
<dbReference type="EMBL" id="AP018112">
    <property type="protein sequence ID" value="BAX61045.1"/>
    <property type="molecule type" value="Genomic_DNA"/>
</dbReference>
<protein>
    <submittedName>
        <fullName evidence="6">Type IV secretion protein Rhs</fullName>
    </submittedName>
</protein>
<dbReference type="InterPro" id="IPR006530">
    <property type="entry name" value="YD"/>
</dbReference>
<name>A0A1Y1BMG6_9BURK</name>
<dbReference type="PANTHER" id="PTHR32305:SF15">
    <property type="entry name" value="PROTEIN RHSA-RELATED"/>
    <property type="match status" value="1"/>
</dbReference>
<evidence type="ECO:0000313" key="7">
    <source>
        <dbReference type="Proteomes" id="UP000218432"/>
    </source>
</evidence>
<dbReference type="InterPro" id="IPR008727">
    <property type="entry name" value="PAAR_motif"/>
</dbReference>
<evidence type="ECO:0000259" key="5">
    <source>
        <dbReference type="Pfam" id="PF25023"/>
    </source>
</evidence>
<dbReference type="RefSeq" id="WP_157776388.1">
    <property type="nucleotide sequence ID" value="NZ_AP018112.1"/>
</dbReference>
<gene>
    <name evidence="6" type="ORF">BSFP_039110</name>
</gene>
<dbReference type="Pfam" id="PF25023">
    <property type="entry name" value="TEN_YD-shell"/>
    <property type="match status" value="2"/>
</dbReference>
<feature type="domain" description="LHH" evidence="3">
    <location>
        <begin position="1352"/>
        <end position="1434"/>
    </location>
</feature>
<proteinExistence type="predicted"/>
<keyword evidence="2" id="KW-0812">Transmembrane</keyword>